<dbReference type="PANTHER" id="PTHR42754">
    <property type="entry name" value="ENDOGLUCANASE"/>
    <property type="match status" value="1"/>
</dbReference>
<name>A0A101IKP6_9EURY</name>
<dbReference type="PATRIC" id="fig|301375.6.peg.1686"/>
<keyword evidence="1" id="KW-0472">Membrane</keyword>
<dbReference type="SUPFAM" id="SSF50998">
    <property type="entry name" value="Quinoprotein alcohol dehydrogenase-like"/>
    <property type="match status" value="1"/>
</dbReference>
<accession>A0A101IKP6</accession>
<evidence type="ECO:0000313" key="2">
    <source>
        <dbReference type="EMBL" id="KUK96995.1"/>
    </source>
</evidence>
<keyword evidence="1" id="KW-0812">Transmembrane</keyword>
<gene>
    <name evidence="2" type="ORF">XE07_0767</name>
</gene>
<dbReference type="EMBL" id="LGHB01000006">
    <property type="protein sequence ID" value="KUK96995.1"/>
    <property type="molecule type" value="Genomic_DNA"/>
</dbReference>
<dbReference type="PANTHER" id="PTHR42754:SF1">
    <property type="entry name" value="LIPOPROTEIN"/>
    <property type="match status" value="1"/>
</dbReference>
<keyword evidence="1" id="KW-1133">Transmembrane helix</keyword>
<proteinExistence type="predicted"/>
<evidence type="ECO:0000256" key="1">
    <source>
        <dbReference type="SAM" id="Phobius"/>
    </source>
</evidence>
<comment type="caution">
    <text evidence="2">The sequence shown here is derived from an EMBL/GenBank/DDBJ whole genome shotgun (WGS) entry which is preliminary data.</text>
</comment>
<reference evidence="3" key="1">
    <citation type="journal article" date="2015" name="MBio">
        <title>Genome-Resolved Metagenomic Analysis Reveals Roles for Candidate Phyla and Other Microbial Community Members in Biogeochemical Transformations in Oil Reservoirs.</title>
        <authorList>
            <person name="Hu P."/>
            <person name="Tom L."/>
            <person name="Singh A."/>
            <person name="Thomas B.C."/>
            <person name="Baker B.J."/>
            <person name="Piceno Y.M."/>
            <person name="Andersen G.L."/>
            <person name="Banfield J.F."/>
        </authorList>
    </citation>
    <scope>NUCLEOTIDE SEQUENCE [LARGE SCALE GENOMIC DNA]</scope>
</reference>
<dbReference type="AlphaFoldDB" id="A0A101IKP6"/>
<evidence type="ECO:0000313" key="3">
    <source>
        <dbReference type="Proteomes" id="UP000053961"/>
    </source>
</evidence>
<dbReference type="Proteomes" id="UP000053961">
    <property type="component" value="Unassembled WGS sequence"/>
</dbReference>
<dbReference type="InterPro" id="IPR011047">
    <property type="entry name" value="Quinoprotein_ADH-like_sf"/>
</dbReference>
<feature type="transmembrane region" description="Helical" evidence="1">
    <location>
        <begin position="31"/>
        <end position="50"/>
    </location>
</feature>
<organism evidence="2 3">
    <name type="scientific">Methanothrix harundinacea</name>
    <dbReference type="NCBI Taxonomy" id="301375"/>
    <lineage>
        <taxon>Archaea</taxon>
        <taxon>Methanobacteriati</taxon>
        <taxon>Methanobacteriota</taxon>
        <taxon>Stenosarchaea group</taxon>
        <taxon>Methanomicrobia</taxon>
        <taxon>Methanotrichales</taxon>
        <taxon>Methanotrichaceae</taxon>
        <taxon>Methanothrix</taxon>
    </lineage>
</organism>
<protein>
    <submittedName>
        <fullName evidence="2">Uncharacterized protein</fullName>
    </submittedName>
</protein>
<sequence length="417" mass="43675">MSKRRDAETSDKRVIRKIKAMIASTKFSEEPLVLGAALMITLVLILYAFGTFKTEGEVWRSTFGGPGFDVGNSIIETKNGGLVVAGRTNSWGAGGYDCWLISMDSKGRERWNQTYGGPGNDEAMAVLETSDGGLIFAGGTDSQGMGNFDAWLMKTDSLGEEIWNRTFGGSGYDWAYSLQKTKDGGYIILGETESFGSGGKDAWLIRTDGEGDELWNRTYGGANDDGGRSAKGTEDGGFIIAGFTESFGAGGSDLWLLKTDSEGAEVWNVTYGGSRDDVGEAVGQTPGGGYVVAGGASAPLDGKASAGDAWLIITDPDGKAIRGKIFSVGDLGKDIATAVQATADGGYIIGGWSSAGGLYSWLLKTDGSGTKEWDITFGGSGREEGSSVLVAEDGGYVTCGWTISSGNTDLLVVKINK</sequence>